<dbReference type="Gene3D" id="1.25.10.10">
    <property type="entry name" value="Leucine-rich Repeat Variant"/>
    <property type="match status" value="1"/>
</dbReference>
<accession>A0A9N9MCM4</accession>
<sequence>MAEQTPLGTTKSDLYQAVTSLLYAALQPDSEIQKDINVRLQRIEVIEEYPLVLCKIIGSEGESMSQRYTAAVFLKKYLDDTANQCGGKKYNFGESDIGRIMTIKLLPYMSLNDSKITEIVSYCIAALLSMGFWNSIGSLINDMLLSGDPYQVGVAITIIYKATDSRFLKCSHYCTIDYKLFDLLLAVLNKTNISLNIRILTIRPMFSIMKYLCPDENYLQDCVTKFTEEIEKNLNEPYSANFEYGLKSELLKYLNYSISTFAAYNNIMIPPMLPIIGNLLTVCCEQYKNIIRVSEKPPIDSDESEEEPKAFFGLINGLLKFIFSLINKTYFEVLIEDLDKLIYCVYIFMAYDYDLNHNEMNNYNVCVRNTCGKVLKCSLDKIESRLPNGKALFFKSMHNVFQRFNTEIEQTNDTHKVYFMSRLTESMILGSSFVQETYVANDELLFPLKHYLNYWTSLLEHCDAMLQGRILWIGSIYCAELTTSVMECHFNFIMANLEGDNENLLVASGEALSNYLKGFRSMIPDKQFIITRCVKQIMNILLNILKKPNDFPLNQSLNTLGYLVKSHSDVAKENIEQIEDILINITMNHIYDPNIMNEVVFICVKLAQAQGFTVQHDRFIHFLLNFINTPPTDKRHNNLDKALDILNTICLYSPSLDEYLVLQTFLNAVRCLMLNTERETAIDESAENLLTTLIVKGPNQINFISHSAHKEQFSEFPRLLEMLIQQGIKTPRNVLGKLVIVTMFSFPELMLPHHETILRNVITGCANHDREKIRTNWIIFIFICMLQTNETIRYLSFLPGPSGGSALSFILKLWGHDFFSEIDPIEKQIIVLSLERIIQYCFENPVAFEMMQDIQIPFEMWYNNTSTRDTFNGIDYLYYLLIQCILYESLEGNIDYEPPLYNFSDFGEYAWKRHREDEIFLYYSHPFSIDFVQDIIHFLQKSTEPYFSVVRRFLTPVNHIQLKSLGCITADALPLALPEQIMHVQEAME</sequence>
<evidence type="ECO:0000313" key="2">
    <source>
        <dbReference type="Proteomes" id="UP001152799"/>
    </source>
</evidence>
<dbReference type="GO" id="GO:0005635">
    <property type="term" value="C:nuclear envelope"/>
    <property type="evidence" value="ECO:0007669"/>
    <property type="project" value="TreeGrafter"/>
</dbReference>
<gene>
    <name evidence="1" type="ORF">CEUTPL_LOCUS315</name>
</gene>
<reference evidence="1" key="1">
    <citation type="submission" date="2022-01" db="EMBL/GenBank/DDBJ databases">
        <authorList>
            <person name="King R."/>
        </authorList>
    </citation>
    <scope>NUCLEOTIDE SEQUENCE</scope>
</reference>
<dbReference type="InterPro" id="IPR016024">
    <property type="entry name" value="ARM-type_fold"/>
</dbReference>
<dbReference type="GO" id="GO:0006606">
    <property type="term" value="P:protein import into nucleus"/>
    <property type="evidence" value="ECO:0007669"/>
    <property type="project" value="TreeGrafter"/>
</dbReference>
<dbReference type="OrthoDB" id="431626at2759"/>
<dbReference type="AlphaFoldDB" id="A0A9N9MCM4"/>
<dbReference type="EMBL" id="OU892277">
    <property type="protein sequence ID" value="CAG9759567.1"/>
    <property type="molecule type" value="Genomic_DNA"/>
</dbReference>
<dbReference type="GO" id="GO:0005829">
    <property type="term" value="C:cytosol"/>
    <property type="evidence" value="ECO:0007669"/>
    <property type="project" value="TreeGrafter"/>
</dbReference>
<dbReference type="Proteomes" id="UP001152799">
    <property type="component" value="Chromosome 1"/>
</dbReference>
<protein>
    <submittedName>
        <fullName evidence="1">Uncharacterized protein</fullName>
    </submittedName>
</protein>
<name>A0A9N9MCM4_9CUCU</name>
<dbReference type="InterPro" id="IPR011989">
    <property type="entry name" value="ARM-like"/>
</dbReference>
<dbReference type="SUPFAM" id="SSF48371">
    <property type="entry name" value="ARM repeat"/>
    <property type="match status" value="1"/>
</dbReference>
<proteinExistence type="predicted"/>
<organism evidence="1 2">
    <name type="scientific">Ceutorhynchus assimilis</name>
    <name type="common">cabbage seed weevil</name>
    <dbReference type="NCBI Taxonomy" id="467358"/>
    <lineage>
        <taxon>Eukaryota</taxon>
        <taxon>Metazoa</taxon>
        <taxon>Ecdysozoa</taxon>
        <taxon>Arthropoda</taxon>
        <taxon>Hexapoda</taxon>
        <taxon>Insecta</taxon>
        <taxon>Pterygota</taxon>
        <taxon>Neoptera</taxon>
        <taxon>Endopterygota</taxon>
        <taxon>Coleoptera</taxon>
        <taxon>Polyphaga</taxon>
        <taxon>Cucujiformia</taxon>
        <taxon>Curculionidae</taxon>
        <taxon>Ceutorhynchinae</taxon>
        <taxon>Ceutorhynchus</taxon>
    </lineage>
</organism>
<dbReference type="PANTHER" id="PTHR10997">
    <property type="entry name" value="IMPORTIN-7, 8, 11"/>
    <property type="match status" value="1"/>
</dbReference>
<keyword evidence="2" id="KW-1185">Reference proteome</keyword>
<dbReference type="PANTHER" id="PTHR10997:SF9">
    <property type="entry name" value="IMPORTIN-9"/>
    <property type="match status" value="1"/>
</dbReference>
<evidence type="ECO:0000313" key="1">
    <source>
        <dbReference type="EMBL" id="CAG9759567.1"/>
    </source>
</evidence>